<dbReference type="NCBIfam" id="TIGR00749">
    <property type="entry name" value="glk"/>
    <property type="match status" value="1"/>
</dbReference>
<keyword evidence="3" id="KW-0963">Cytoplasm</keyword>
<dbReference type="RefSeq" id="WP_089884998.1">
    <property type="nucleotide sequence ID" value="NZ_FNGV01000001.1"/>
</dbReference>
<keyword evidence="1 3" id="KW-0808">Transferase</keyword>
<evidence type="ECO:0000256" key="1">
    <source>
        <dbReference type="ARBA" id="ARBA00022679"/>
    </source>
</evidence>
<dbReference type="PANTHER" id="PTHR47363">
    <property type="entry name" value="GLUCOKINASE"/>
    <property type="match status" value="1"/>
</dbReference>
<evidence type="ECO:0000313" key="6">
    <source>
        <dbReference type="Proteomes" id="UP000199440"/>
    </source>
</evidence>
<dbReference type="GO" id="GO:0006096">
    <property type="term" value="P:glycolytic process"/>
    <property type="evidence" value="ECO:0007669"/>
    <property type="project" value="UniProtKB-UniRule"/>
</dbReference>
<reference evidence="5 6" key="1">
    <citation type="submission" date="2016-10" db="EMBL/GenBank/DDBJ databases">
        <authorList>
            <person name="de Groot N.N."/>
        </authorList>
    </citation>
    <scope>NUCLEOTIDE SEQUENCE [LARGE SCALE GENOMIC DNA]</scope>
    <source>
        <strain evidence="5 6">DSM 19886</strain>
    </source>
</reference>
<feature type="binding site" evidence="3">
    <location>
        <begin position="37"/>
        <end position="42"/>
    </location>
    <ligand>
        <name>ATP</name>
        <dbReference type="ChEBI" id="CHEBI:30616"/>
    </ligand>
</feature>
<dbReference type="Pfam" id="PF02685">
    <property type="entry name" value="Glucokinase"/>
    <property type="match status" value="1"/>
</dbReference>
<dbReference type="AlphaFoldDB" id="A0A1G9JH97"/>
<dbReference type="Gene3D" id="3.40.367.20">
    <property type="match status" value="1"/>
</dbReference>
<keyword evidence="6" id="KW-1185">Reference proteome</keyword>
<dbReference type="SUPFAM" id="SSF53067">
    <property type="entry name" value="Actin-like ATPase domain"/>
    <property type="match status" value="1"/>
</dbReference>
<gene>
    <name evidence="3" type="primary">glk</name>
    <name evidence="5" type="ORF">SAMN04488514_101550</name>
</gene>
<comment type="similarity">
    <text evidence="3 4">Belongs to the bacterial glucokinase family.</text>
</comment>
<dbReference type="GO" id="GO:0005524">
    <property type="term" value="F:ATP binding"/>
    <property type="evidence" value="ECO:0007669"/>
    <property type="project" value="UniProtKB-UniRule"/>
</dbReference>
<organism evidence="5 6">
    <name type="scientific">Kriegella aquimaris</name>
    <dbReference type="NCBI Taxonomy" id="192904"/>
    <lineage>
        <taxon>Bacteria</taxon>
        <taxon>Pseudomonadati</taxon>
        <taxon>Bacteroidota</taxon>
        <taxon>Flavobacteriia</taxon>
        <taxon>Flavobacteriales</taxon>
        <taxon>Flavobacteriaceae</taxon>
        <taxon>Kriegella</taxon>
    </lineage>
</organism>
<keyword evidence="3" id="KW-0067">ATP-binding</keyword>
<protein>
    <recommendedName>
        <fullName evidence="3">Glucokinase</fullName>
        <ecNumber evidence="3">2.7.1.2</ecNumber>
    </recommendedName>
    <alternativeName>
        <fullName evidence="3">Glucose kinase</fullName>
    </alternativeName>
</protein>
<evidence type="ECO:0000313" key="5">
    <source>
        <dbReference type="EMBL" id="SDL36761.1"/>
    </source>
</evidence>
<dbReference type="EMBL" id="FNGV01000001">
    <property type="protein sequence ID" value="SDL36761.1"/>
    <property type="molecule type" value="Genomic_DNA"/>
</dbReference>
<dbReference type="InterPro" id="IPR043129">
    <property type="entry name" value="ATPase_NBD"/>
</dbReference>
<dbReference type="InterPro" id="IPR003836">
    <property type="entry name" value="Glucokinase"/>
</dbReference>
<comment type="subcellular location">
    <subcellularLocation>
        <location evidence="3">Cytoplasm</location>
    </subcellularLocation>
</comment>
<dbReference type="PANTHER" id="PTHR47363:SF1">
    <property type="entry name" value="GLUCOKINASE"/>
    <property type="match status" value="1"/>
</dbReference>
<proteinExistence type="inferred from homology"/>
<evidence type="ECO:0000256" key="2">
    <source>
        <dbReference type="ARBA" id="ARBA00022777"/>
    </source>
</evidence>
<dbReference type="GO" id="GO:0005737">
    <property type="term" value="C:cytoplasm"/>
    <property type="evidence" value="ECO:0007669"/>
    <property type="project" value="UniProtKB-SubCell"/>
</dbReference>
<dbReference type="STRING" id="192904.SAMN04488514_101550"/>
<dbReference type="CDD" id="cd24008">
    <property type="entry name" value="ASKHA_NBD_GLK"/>
    <property type="match status" value="1"/>
</dbReference>
<keyword evidence="3" id="KW-0324">Glycolysis</keyword>
<keyword evidence="2 3" id="KW-0418">Kinase</keyword>
<dbReference type="Proteomes" id="UP000199440">
    <property type="component" value="Unassembled WGS sequence"/>
</dbReference>
<comment type="catalytic activity">
    <reaction evidence="3">
        <text>D-glucose + ATP = D-glucose 6-phosphate + ADP + H(+)</text>
        <dbReference type="Rhea" id="RHEA:17825"/>
        <dbReference type="ChEBI" id="CHEBI:4167"/>
        <dbReference type="ChEBI" id="CHEBI:15378"/>
        <dbReference type="ChEBI" id="CHEBI:30616"/>
        <dbReference type="ChEBI" id="CHEBI:61548"/>
        <dbReference type="ChEBI" id="CHEBI:456216"/>
        <dbReference type="EC" id="2.7.1.2"/>
    </reaction>
</comment>
<accession>A0A1G9JH97</accession>
<dbReference type="GO" id="GO:0005536">
    <property type="term" value="F:D-glucose binding"/>
    <property type="evidence" value="ECO:0007669"/>
    <property type="project" value="InterPro"/>
</dbReference>
<evidence type="ECO:0000256" key="4">
    <source>
        <dbReference type="RuleBase" id="RU004046"/>
    </source>
</evidence>
<evidence type="ECO:0000256" key="3">
    <source>
        <dbReference type="HAMAP-Rule" id="MF_00524"/>
    </source>
</evidence>
<dbReference type="EC" id="2.7.1.2" evidence="3"/>
<sequence length="357" mass="39890">MKTTESQSLPIFRKALIPMGFNSNKKKGHTKGHVLAGDVGGTKTNLAIFEMKKGQLFLKREKSYKTKDHNSLFEIIKNFQDEEMPIIDSMCLGVAGPVTKGKVHGTNFPWDIDTEELIKEFRLESVFLINDMQANAYGLAMLQEEDFDRLKYGSKIAGNAVIISPGTGLGEAGLYWDGEVYHPFATEGGHCDFSPRNDFDLEIWQYFQQKYGHVSWERILSGQGIRDMYQLIRNVSGEMETDAFKTKMKMEDPAAVITKTALEGSDAVCRETLDLFVRFLAIETAQLALKFKATGGIYIGGGILPKIIKGMNREVFNNNFMQSGRMNSLLQMVPISVILNENTALLGAGYYGAMSQK</sequence>
<dbReference type="Gene3D" id="3.30.420.40">
    <property type="match status" value="1"/>
</dbReference>
<dbReference type="OrthoDB" id="9800595at2"/>
<keyword evidence="3" id="KW-0547">Nucleotide-binding</keyword>
<name>A0A1G9JH97_9FLAO</name>
<dbReference type="GO" id="GO:0004340">
    <property type="term" value="F:glucokinase activity"/>
    <property type="evidence" value="ECO:0007669"/>
    <property type="project" value="UniProtKB-UniRule"/>
</dbReference>
<dbReference type="HAMAP" id="MF_00524">
    <property type="entry name" value="Glucokinase"/>
    <property type="match status" value="1"/>
</dbReference>